<comment type="caution">
    <text evidence="2">The sequence shown here is derived from an EMBL/GenBank/DDBJ whole genome shotgun (WGS) entry which is preliminary data.</text>
</comment>
<evidence type="ECO:0000256" key="1">
    <source>
        <dbReference type="SAM" id="MobiDB-lite"/>
    </source>
</evidence>
<dbReference type="RefSeq" id="WP_324768185.1">
    <property type="nucleotide sequence ID" value="NZ_BAAATS010000026.1"/>
</dbReference>
<evidence type="ECO:0000313" key="3">
    <source>
        <dbReference type="Proteomes" id="UP001352223"/>
    </source>
</evidence>
<gene>
    <name evidence="2" type="ORF">OKJ48_12130</name>
</gene>
<feature type="region of interest" description="Disordered" evidence="1">
    <location>
        <begin position="1"/>
        <end position="78"/>
    </location>
</feature>
<sequence>MFRRRGGHPRTEAEATATAMATAGRADTDIRTGVDIGTDARGGERRFRLPTRRQARRDRPRRDRPRREGDPAAGRPLGPYASQGWAAVFAAPALTSLLLGSFGLALGSGALGHARVVRRCTHPGRGLDVVRSVTGVEASAADRVFQVV</sequence>
<organism evidence="2 3">
    <name type="scientific">Streptomyces kunmingensis</name>
    <dbReference type="NCBI Taxonomy" id="68225"/>
    <lineage>
        <taxon>Bacteria</taxon>
        <taxon>Bacillati</taxon>
        <taxon>Actinomycetota</taxon>
        <taxon>Actinomycetes</taxon>
        <taxon>Kitasatosporales</taxon>
        <taxon>Streptomycetaceae</taxon>
        <taxon>Streptomyces</taxon>
    </lineage>
</organism>
<protein>
    <submittedName>
        <fullName evidence="2">Uncharacterized protein</fullName>
    </submittedName>
</protein>
<feature type="compositionally biased region" description="Low complexity" evidence="1">
    <location>
        <begin position="14"/>
        <end position="25"/>
    </location>
</feature>
<keyword evidence="3" id="KW-1185">Reference proteome</keyword>
<name>A0ABU6C8P9_9ACTN</name>
<accession>A0ABU6C8P9</accession>
<dbReference type="EMBL" id="JAOZYB010000072">
    <property type="protein sequence ID" value="MEB3960987.1"/>
    <property type="molecule type" value="Genomic_DNA"/>
</dbReference>
<evidence type="ECO:0000313" key="2">
    <source>
        <dbReference type="EMBL" id="MEB3960987.1"/>
    </source>
</evidence>
<dbReference type="Proteomes" id="UP001352223">
    <property type="component" value="Unassembled WGS sequence"/>
</dbReference>
<proteinExistence type="predicted"/>
<feature type="compositionally biased region" description="Basic residues" evidence="1">
    <location>
        <begin position="48"/>
        <end position="64"/>
    </location>
</feature>
<reference evidence="2 3" key="1">
    <citation type="submission" date="2022-10" db="EMBL/GenBank/DDBJ databases">
        <authorList>
            <person name="Xie J."/>
            <person name="Shen N."/>
        </authorList>
    </citation>
    <scope>NUCLEOTIDE SEQUENCE [LARGE SCALE GENOMIC DNA]</scope>
    <source>
        <strain evidence="2 3">DSM 41681</strain>
    </source>
</reference>